<keyword evidence="7" id="KW-0653">Protein transport</keyword>
<dbReference type="GO" id="GO:0022857">
    <property type="term" value="F:transmembrane transporter activity"/>
    <property type="evidence" value="ECO:0007669"/>
    <property type="project" value="InterPro"/>
</dbReference>
<dbReference type="Gene3D" id="3.30.420.270">
    <property type="match status" value="1"/>
</dbReference>
<gene>
    <name evidence="9" type="ORF">D7X32_16990</name>
</gene>
<evidence type="ECO:0000256" key="6">
    <source>
        <dbReference type="ARBA" id="ARBA00023136"/>
    </source>
</evidence>
<evidence type="ECO:0000256" key="7">
    <source>
        <dbReference type="RuleBase" id="RU003879"/>
    </source>
</evidence>
<evidence type="ECO:0000256" key="8">
    <source>
        <dbReference type="SAM" id="Phobius"/>
    </source>
</evidence>
<dbReference type="EMBL" id="RAWE01000054">
    <property type="protein sequence ID" value="RKH02463.1"/>
    <property type="molecule type" value="Genomic_DNA"/>
</dbReference>
<comment type="caution">
    <text evidence="9">The sequence shown here is derived from an EMBL/GenBank/DDBJ whole genome shotgun (WGS) entry which is preliminary data.</text>
</comment>
<dbReference type="GO" id="GO:0015031">
    <property type="term" value="P:protein transport"/>
    <property type="evidence" value="ECO:0007669"/>
    <property type="project" value="UniProtKB-KW"/>
</dbReference>
<proteinExistence type="inferred from homology"/>
<protein>
    <submittedName>
        <fullName evidence="9">Biopolymer transporter ExbD</fullName>
    </submittedName>
</protein>
<dbReference type="Proteomes" id="UP000268313">
    <property type="component" value="Unassembled WGS sequence"/>
</dbReference>
<comment type="similarity">
    <text evidence="2 7">Belongs to the ExbD/TolR family.</text>
</comment>
<keyword evidence="7" id="KW-0813">Transport</keyword>
<name>A0A3A8K2U7_9BACT</name>
<organism evidence="9 10">
    <name type="scientific">Corallococcus carmarthensis</name>
    <dbReference type="NCBI Taxonomy" id="2316728"/>
    <lineage>
        <taxon>Bacteria</taxon>
        <taxon>Pseudomonadati</taxon>
        <taxon>Myxococcota</taxon>
        <taxon>Myxococcia</taxon>
        <taxon>Myxococcales</taxon>
        <taxon>Cystobacterineae</taxon>
        <taxon>Myxococcaceae</taxon>
        <taxon>Corallococcus</taxon>
    </lineage>
</organism>
<comment type="subcellular location">
    <subcellularLocation>
        <location evidence="1">Cell membrane</location>
        <topology evidence="1">Single-pass membrane protein</topology>
    </subcellularLocation>
    <subcellularLocation>
        <location evidence="7">Cell membrane</location>
        <topology evidence="7">Single-pass type II membrane protein</topology>
    </subcellularLocation>
</comment>
<evidence type="ECO:0000256" key="2">
    <source>
        <dbReference type="ARBA" id="ARBA00005811"/>
    </source>
</evidence>
<evidence type="ECO:0000313" key="10">
    <source>
        <dbReference type="Proteomes" id="UP000268313"/>
    </source>
</evidence>
<keyword evidence="3" id="KW-1003">Cell membrane</keyword>
<dbReference type="Pfam" id="PF02472">
    <property type="entry name" value="ExbD"/>
    <property type="match status" value="1"/>
</dbReference>
<evidence type="ECO:0000256" key="1">
    <source>
        <dbReference type="ARBA" id="ARBA00004162"/>
    </source>
</evidence>
<evidence type="ECO:0000256" key="4">
    <source>
        <dbReference type="ARBA" id="ARBA00022692"/>
    </source>
</evidence>
<dbReference type="GO" id="GO:0005886">
    <property type="term" value="C:plasma membrane"/>
    <property type="evidence" value="ECO:0007669"/>
    <property type="project" value="UniProtKB-SubCell"/>
</dbReference>
<evidence type="ECO:0000256" key="3">
    <source>
        <dbReference type="ARBA" id="ARBA00022475"/>
    </source>
</evidence>
<feature type="transmembrane region" description="Helical" evidence="8">
    <location>
        <begin position="21"/>
        <end position="42"/>
    </location>
</feature>
<keyword evidence="6 8" id="KW-0472">Membrane</keyword>
<dbReference type="OrthoDB" id="5524953at2"/>
<evidence type="ECO:0000313" key="9">
    <source>
        <dbReference type="EMBL" id="RKH02463.1"/>
    </source>
</evidence>
<evidence type="ECO:0000256" key="5">
    <source>
        <dbReference type="ARBA" id="ARBA00022989"/>
    </source>
</evidence>
<dbReference type="RefSeq" id="WP_120603591.1">
    <property type="nucleotide sequence ID" value="NZ_JABFJX010000542.1"/>
</dbReference>
<accession>A0A3A8K2U7</accession>
<dbReference type="PANTHER" id="PTHR30558">
    <property type="entry name" value="EXBD MEMBRANE COMPONENT OF PMF-DRIVEN MACROMOLECULE IMPORT SYSTEM"/>
    <property type="match status" value="1"/>
</dbReference>
<keyword evidence="4 7" id="KW-0812">Transmembrane</keyword>
<dbReference type="AlphaFoldDB" id="A0A3A8K2U7"/>
<dbReference type="InterPro" id="IPR003400">
    <property type="entry name" value="ExbD"/>
</dbReference>
<sequence>MHPRRPVVVKPQSGIQSDINVTPLVDVVLVLLIIFMVVTPLMRGEFQLQLPAAQAAPTEEAPTSKELAPGLVRLTADGALLLDGEPVSEADYVPRLRAFLEARPPGQRGLFFQPDARAPYTRLVAALDGAKAAGAEALGLSVEHP</sequence>
<keyword evidence="5 8" id="KW-1133">Transmembrane helix</keyword>
<reference evidence="10" key="1">
    <citation type="submission" date="2018-09" db="EMBL/GenBank/DDBJ databases">
        <authorList>
            <person name="Livingstone P.G."/>
            <person name="Whitworth D.E."/>
        </authorList>
    </citation>
    <scope>NUCLEOTIDE SEQUENCE [LARGE SCALE GENOMIC DNA]</scope>
    <source>
        <strain evidence="10">CA043D</strain>
    </source>
</reference>
<keyword evidence="10" id="KW-1185">Reference proteome</keyword>